<evidence type="ECO:0000313" key="2">
    <source>
        <dbReference type="Proteomes" id="UP000288794"/>
    </source>
</evidence>
<keyword evidence="2" id="KW-1185">Reference proteome</keyword>
<accession>A0A443III4</accession>
<reference evidence="1 2" key="1">
    <citation type="submission" date="2014-04" db="EMBL/GenBank/DDBJ databases">
        <title>Draft genome sequence of Pantoea beijingensis strain LMG 27579, an emerging pathogen to Pleurotus eryngii with potential industrial application.</title>
        <authorList>
            <person name="Xu F."/>
            <person name="Liu Y."/>
            <person name="Wang S."/>
            <person name="Yin Y."/>
            <person name="Ma Y."/>
            <person name="Zhao S."/>
            <person name="Rong C."/>
        </authorList>
    </citation>
    <scope>NUCLEOTIDE SEQUENCE [LARGE SCALE GENOMIC DNA]</scope>
    <source>
        <strain evidence="1 2">LMG 27579</strain>
    </source>
</reference>
<organism evidence="1 2">
    <name type="scientific">[Pantoea] beijingensis</name>
    <dbReference type="NCBI Taxonomy" id="1324864"/>
    <lineage>
        <taxon>Bacteria</taxon>
        <taxon>Pseudomonadati</taxon>
        <taxon>Pseudomonadota</taxon>
        <taxon>Gammaproteobacteria</taxon>
        <taxon>Enterobacterales</taxon>
        <taxon>Erwiniaceae</taxon>
        <taxon>Erwinia</taxon>
    </lineage>
</organism>
<sequence>MQKILTIEGDSITDIPSFYAQINAIFMQGEDWVLANSLDALDDLFYGGYGTLKGEKCVTLIWKNIETSRVTLGYEVTRAFYENKLQYPEKFNVKLINQQLNDLKNGTGKTYFDIVLEIIASHPNIEFSAQ</sequence>
<evidence type="ECO:0000313" key="1">
    <source>
        <dbReference type="EMBL" id="RWR03821.1"/>
    </source>
</evidence>
<comment type="caution">
    <text evidence="1">The sequence shown here is derived from an EMBL/GenBank/DDBJ whole genome shotgun (WGS) entry which is preliminary data.</text>
</comment>
<dbReference type="Gene3D" id="3.30.370.10">
    <property type="entry name" value="Barstar-like"/>
    <property type="match status" value="1"/>
</dbReference>
<gene>
    <name evidence="1" type="ORF">ED28_02200</name>
</gene>
<dbReference type="RefSeq" id="WP_128174801.1">
    <property type="nucleotide sequence ID" value="NZ_CP071409.1"/>
</dbReference>
<dbReference type="EMBL" id="JMEE01000001">
    <property type="protein sequence ID" value="RWR03821.1"/>
    <property type="molecule type" value="Genomic_DNA"/>
</dbReference>
<dbReference type="Proteomes" id="UP000288794">
    <property type="component" value="Unassembled WGS sequence"/>
</dbReference>
<dbReference type="AlphaFoldDB" id="A0A443III4"/>
<protein>
    <submittedName>
        <fullName evidence="1">Ribonuclease inhibitor</fullName>
    </submittedName>
</protein>
<dbReference type="SUPFAM" id="SSF52038">
    <property type="entry name" value="Barstar-related"/>
    <property type="match status" value="1"/>
</dbReference>
<dbReference type="InterPro" id="IPR035905">
    <property type="entry name" value="Barstar-like_sf"/>
</dbReference>
<name>A0A443III4_9GAMM</name>
<proteinExistence type="predicted"/>